<keyword evidence="9 11" id="KW-1133">Transmembrane helix</keyword>
<evidence type="ECO:0000256" key="12">
    <source>
        <dbReference type="SAM" id="MobiDB-lite"/>
    </source>
</evidence>
<dbReference type="OrthoDB" id="432719at2759"/>
<reference evidence="14" key="1">
    <citation type="submission" date="2021-02" db="EMBL/GenBank/DDBJ databases">
        <authorList>
            <person name="Palmer J.M."/>
        </authorList>
    </citation>
    <scope>NUCLEOTIDE SEQUENCE</scope>
    <source>
        <strain evidence="14">SCRP734</strain>
    </source>
</reference>
<keyword evidence="7 11" id="KW-0067">ATP-binding</keyword>
<dbReference type="Proteomes" id="UP000694044">
    <property type="component" value="Unassembled WGS sequence"/>
</dbReference>
<dbReference type="PANTHER" id="PTHR43520:SF8">
    <property type="entry name" value="P-TYPE CU(+) TRANSPORTER"/>
    <property type="match status" value="1"/>
</dbReference>
<evidence type="ECO:0000256" key="1">
    <source>
        <dbReference type="ARBA" id="ARBA00004141"/>
    </source>
</evidence>
<evidence type="ECO:0000256" key="11">
    <source>
        <dbReference type="RuleBase" id="RU362081"/>
    </source>
</evidence>
<evidence type="ECO:0000256" key="6">
    <source>
        <dbReference type="ARBA" id="ARBA00022741"/>
    </source>
</evidence>
<feature type="transmembrane region" description="Helical" evidence="11">
    <location>
        <begin position="581"/>
        <end position="599"/>
    </location>
</feature>
<feature type="transmembrane region" description="Helical" evidence="11">
    <location>
        <begin position="776"/>
        <end position="800"/>
    </location>
</feature>
<evidence type="ECO:0000256" key="9">
    <source>
        <dbReference type="ARBA" id="ARBA00022989"/>
    </source>
</evidence>
<dbReference type="InterPro" id="IPR001757">
    <property type="entry name" value="P_typ_ATPase"/>
</dbReference>
<evidence type="ECO:0000256" key="2">
    <source>
        <dbReference type="ARBA" id="ARBA00012517"/>
    </source>
</evidence>
<evidence type="ECO:0000259" key="13">
    <source>
        <dbReference type="PROSITE" id="PS50846"/>
    </source>
</evidence>
<dbReference type="InterPro" id="IPR006121">
    <property type="entry name" value="HMA_dom"/>
</dbReference>
<keyword evidence="15" id="KW-1185">Reference proteome</keyword>
<protein>
    <recommendedName>
        <fullName evidence="2">P-type Cu(+) transporter</fullName>
        <ecNumber evidence="2">7.2.2.8</ecNumber>
    </recommendedName>
</protein>
<dbReference type="GO" id="GO:0016020">
    <property type="term" value="C:membrane"/>
    <property type="evidence" value="ECO:0007669"/>
    <property type="project" value="UniProtKB-SubCell"/>
</dbReference>
<dbReference type="GO" id="GO:0005524">
    <property type="term" value="F:ATP binding"/>
    <property type="evidence" value="ECO:0007669"/>
    <property type="project" value="UniProtKB-UniRule"/>
</dbReference>
<feature type="domain" description="HMA" evidence="13">
    <location>
        <begin position="276"/>
        <end position="342"/>
    </location>
</feature>
<dbReference type="PROSITE" id="PS01229">
    <property type="entry name" value="COF_2"/>
    <property type="match status" value="1"/>
</dbReference>
<feature type="compositionally biased region" description="Basic residues" evidence="12">
    <location>
        <begin position="195"/>
        <end position="204"/>
    </location>
</feature>
<name>A0A8T1VIR7_9STRA</name>
<keyword evidence="4 11" id="KW-0812">Transmembrane</keyword>
<evidence type="ECO:0000256" key="4">
    <source>
        <dbReference type="ARBA" id="ARBA00022692"/>
    </source>
</evidence>
<keyword evidence="5 11" id="KW-0479">Metal-binding</keyword>
<dbReference type="InterPro" id="IPR059000">
    <property type="entry name" value="ATPase_P-type_domA"/>
</dbReference>
<dbReference type="PANTHER" id="PTHR43520">
    <property type="entry name" value="ATP7, ISOFORM B"/>
    <property type="match status" value="1"/>
</dbReference>
<dbReference type="EMBL" id="JAGDFM010000259">
    <property type="protein sequence ID" value="KAG7381157.1"/>
    <property type="molecule type" value="Genomic_DNA"/>
</dbReference>
<dbReference type="Pfam" id="PF00702">
    <property type="entry name" value="Hydrolase"/>
    <property type="match status" value="1"/>
</dbReference>
<dbReference type="SFLD" id="SFLDF00027">
    <property type="entry name" value="p-type_atpase"/>
    <property type="match status" value="1"/>
</dbReference>
<feature type="compositionally biased region" description="Low complexity" evidence="12">
    <location>
        <begin position="134"/>
        <end position="157"/>
    </location>
</feature>
<feature type="transmembrane region" description="Helical" evidence="11">
    <location>
        <begin position="1130"/>
        <end position="1150"/>
    </location>
</feature>
<organism evidence="14 15">
    <name type="scientific">Phytophthora pseudosyringae</name>
    <dbReference type="NCBI Taxonomy" id="221518"/>
    <lineage>
        <taxon>Eukaryota</taxon>
        <taxon>Sar</taxon>
        <taxon>Stramenopiles</taxon>
        <taxon>Oomycota</taxon>
        <taxon>Peronosporomycetes</taxon>
        <taxon>Peronosporales</taxon>
        <taxon>Peronosporaceae</taxon>
        <taxon>Phytophthora</taxon>
    </lineage>
</organism>
<dbReference type="Pfam" id="PF00403">
    <property type="entry name" value="HMA"/>
    <property type="match status" value="1"/>
</dbReference>
<keyword evidence="10 11" id="KW-0472">Membrane</keyword>
<evidence type="ECO:0000256" key="3">
    <source>
        <dbReference type="ARBA" id="ARBA00022448"/>
    </source>
</evidence>
<gene>
    <name evidence="14" type="ORF">PHYPSEUDO_006333</name>
</gene>
<dbReference type="GO" id="GO:0005507">
    <property type="term" value="F:copper ion binding"/>
    <property type="evidence" value="ECO:0007669"/>
    <property type="project" value="TreeGrafter"/>
</dbReference>
<dbReference type="FunFam" id="2.70.150.10:FF:000002">
    <property type="entry name" value="Copper-transporting ATPase 1, putative"/>
    <property type="match status" value="1"/>
</dbReference>
<feature type="transmembrane region" description="Helical" evidence="11">
    <location>
        <begin position="525"/>
        <end position="548"/>
    </location>
</feature>
<dbReference type="Pfam" id="PF00122">
    <property type="entry name" value="E1-E2_ATPase"/>
    <property type="match status" value="1"/>
</dbReference>
<dbReference type="SFLD" id="SFLDS00003">
    <property type="entry name" value="Haloacid_Dehalogenase"/>
    <property type="match status" value="1"/>
</dbReference>
<keyword evidence="3" id="KW-0813">Transport</keyword>
<evidence type="ECO:0000256" key="10">
    <source>
        <dbReference type="ARBA" id="ARBA00023136"/>
    </source>
</evidence>
<evidence type="ECO:0000313" key="14">
    <source>
        <dbReference type="EMBL" id="KAG7381157.1"/>
    </source>
</evidence>
<dbReference type="NCBIfam" id="TIGR01511">
    <property type="entry name" value="ATPase-IB1_Cu"/>
    <property type="match status" value="1"/>
</dbReference>
<evidence type="ECO:0000256" key="8">
    <source>
        <dbReference type="ARBA" id="ARBA00022967"/>
    </source>
</evidence>
<dbReference type="GO" id="GO:0055070">
    <property type="term" value="P:copper ion homeostasis"/>
    <property type="evidence" value="ECO:0007669"/>
    <property type="project" value="TreeGrafter"/>
</dbReference>
<dbReference type="PROSITE" id="PS50846">
    <property type="entry name" value="HMA_2"/>
    <property type="match status" value="1"/>
</dbReference>
<evidence type="ECO:0000313" key="15">
    <source>
        <dbReference type="Proteomes" id="UP000694044"/>
    </source>
</evidence>
<dbReference type="GO" id="GO:0016887">
    <property type="term" value="F:ATP hydrolysis activity"/>
    <property type="evidence" value="ECO:0007669"/>
    <property type="project" value="InterPro"/>
</dbReference>
<comment type="similarity">
    <text evidence="11">Belongs to the cation transport ATPase (P-type) (TC 3.A.3) family. Type IB subfamily.</text>
</comment>
<feature type="region of interest" description="Disordered" evidence="12">
    <location>
        <begin position="194"/>
        <end position="239"/>
    </location>
</feature>
<sequence length="1180" mass="124650">MGKHKGRRATASPAQGDPVTLETPEPSCGGGGCCGGVKSDGGETAASCFSGDEDANVAEAEGGCADGCCAGEEEEEGAVDDCCASEAAPGCCSSKAEEEVAAKEEPGKSGCCSSKPSEKETEMVGACASKYEPKTSSCCSSKKSQAPSSSGCCSSKGLEVATEPDACCASKEKASTGCCSKEPKLEVEADGCCASKKKPKKPKKSSCCSSSPGVKRKGAGSGCCSSKAQDPPLPERSPSFLTRLTQFRGDRGATLEKQRTRLDSSGRKRKTTVSLEILRLNIGGMTCSGCCTRIEKFMNTQRGVVDVNVSLLTSRGIFQFDPELVTAKHIEETVATLGFEPDVLSSDELVSVVLHLGQSGSSRRAKKLALEAAGVVSAEDVDEPVVSSTSSGKALLVEYNPDITGARTVVRQLSRELGFTVQASTPRTPSVRAGEEEVRRFTRLLFWSCLLSLPVIFVEFVLPAFFPSSGSNPADMAVWGTANRLSFRDGVELACATPVLFLVARPIHESAFLALRYGGRVTMDVLISLSACTAYAFSVFTVVTGALAKSQPQAAVPAQVDPSTGLALPQEQVEAPAKAETFFQVTVLLVTLILVGRYIETLVKARASNSVDALLRMQAKTAILLEEGQKELYIDVVLVERGDMLKVLPGTRVPTDGVVVGGASSVDESMVTGEARKVPKETGAIVIGGSINAQGVLTMRVTHTIHESMLARMVRLVGEAQASRGVRQSVADGVAAYFTTFIVILAGLMFMLWYSLAKHGQVDTQGWAPFPFALRFAITVLVISCPCAISLAVPTAVMVATTKGSQVGILFKGGRALEALEEVDAVVFDKTGTLTTAQLGVAGVFTPQNDVNQAQLWRCVAAAERDSEHSIGKALVAHAKTQLQDSQVEDAQGFEAVPGCGVHCTVRGVDVRLGSLTWLKQQTYGDSRALRIPSEFVEANQQFQSQGSIVVFVVIDGELVSAIALRDAPRPEAKRVIEQLKREGIQPWVVTGDQRGTAMTVATALGVPEGSVLAETLPHQKVDKVRLLQSLGLRVAFVGDGVNDAPALATADVGVALGAGTDVAIDAADVVLVKDDLRDLLNARALSNATNRRIKLNFAWGFMYNLLMMPIACGALYAPFGVWIPPALAGLSELLSSVPVILLSLLLNFWKPPFGGDWGLLQKHVAIDVTESTPLLQKQH</sequence>
<evidence type="ECO:0000256" key="5">
    <source>
        <dbReference type="ARBA" id="ARBA00022723"/>
    </source>
</evidence>
<dbReference type="InterPro" id="IPR027256">
    <property type="entry name" value="P-typ_ATPase_IB"/>
</dbReference>
<dbReference type="CDD" id="cd02094">
    <property type="entry name" value="P-type_ATPase_Cu-like"/>
    <property type="match status" value="1"/>
</dbReference>
<keyword evidence="8" id="KW-1278">Translocase</keyword>
<dbReference type="NCBIfam" id="TIGR01525">
    <property type="entry name" value="ATPase-IB_hvy"/>
    <property type="match status" value="1"/>
</dbReference>
<dbReference type="CDD" id="cd00371">
    <property type="entry name" value="HMA"/>
    <property type="match status" value="1"/>
</dbReference>
<feature type="transmembrane region" description="Helical" evidence="11">
    <location>
        <begin position="1102"/>
        <end position="1124"/>
    </location>
</feature>
<comment type="caution">
    <text evidence="14">The sequence shown here is derived from an EMBL/GenBank/DDBJ whole genome shotgun (WGS) entry which is preliminary data.</text>
</comment>
<keyword evidence="6 11" id="KW-0547">Nucleotide-binding</keyword>
<feature type="transmembrane region" description="Helical" evidence="11">
    <location>
        <begin position="444"/>
        <end position="466"/>
    </location>
</feature>
<dbReference type="EC" id="7.2.2.8" evidence="2"/>
<dbReference type="GO" id="GO:0140581">
    <property type="term" value="F:P-type monovalent copper transporter activity"/>
    <property type="evidence" value="ECO:0007669"/>
    <property type="project" value="UniProtKB-EC"/>
</dbReference>
<dbReference type="InterPro" id="IPR018303">
    <property type="entry name" value="ATPase_P-typ_P_site"/>
</dbReference>
<dbReference type="PROSITE" id="PS00154">
    <property type="entry name" value="ATPASE_E1_E2"/>
    <property type="match status" value="1"/>
</dbReference>
<dbReference type="InterPro" id="IPR044492">
    <property type="entry name" value="P_typ_ATPase_HD_dom"/>
</dbReference>
<feature type="transmembrane region" description="Helical" evidence="11">
    <location>
        <begin position="734"/>
        <end position="756"/>
    </location>
</feature>
<dbReference type="AlphaFoldDB" id="A0A8T1VIR7"/>
<proteinExistence type="inferred from homology"/>
<dbReference type="NCBIfam" id="TIGR01494">
    <property type="entry name" value="ATPase_P-type"/>
    <property type="match status" value="1"/>
</dbReference>
<dbReference type="GO" id="GO:0043682">
    <property type="term" value="F:P-type divalent copper transporter activity"/>
    <property type="evidence" value="ECO:0007669"/>
    <property type="project" value="TreeGrafter"/>
</dbReference>
<feature type="region of interest" description="Disordered" evidence="12">
    <location>
        <begin position="1"/>
        <end position="31"/>
    </location>
</feature>
<feature type="region of interest" description="Disordered" evidence="12">
    <location>
        <begin position="131"/>
        <end position="157"/>
    </location>
</feature>
<evidence type="ECO:0000256" key="7">
    <source>
        <dbReference type="ARBA" id="ARBA00022840"/>
    </source>
</evidence>
<dbReference type="FunFam" id="3.30.70.100:FF:000001">
    <property type="entry name" value="ATPase copper transporting beta"/>
    <property type="match status" value="1"/>
</dbReference>
<accession>A0A8T1VIR7</accession>
<comment type="subcellular location">
    <subcellularLocation>
        <location evidence="1">Membrane</location>
        <topology evidence="1">Multi-pass membrane protein</topology>
    </subcellularLocation>
</comment>
<dbReference type="SFLD" id="SFLDG00002">
    <property type="entry name" value="C1.7:_P-type_atpase_like"/>
    <property type="match status" value="1"/>
</dbReference>